<dbReference type="OrthoDB" id="2133758at2759"/>
<evidence type="ECO:0000256" key="18">
    <source>
        <dbReference type="SAM" id="Phobius"/>
    </source>
</evidence>
<keyword evidence="7" id="KW-0378">Hydrolase</keyword>
<dbReference type="Pfam" id="PF07947">
    <property type="entry name" value="YhhN"/>
    <property type="match status" value="1"/>
</dbReference>
<evidence type="ECO:0000256" key="15">
    <source>
        <dbReference type="ARBA" id="ARBA00042674"/>
    </source>
</evidence>
<sequence>MDTSSALQKSGFSAQVKRGGRLGSPGRCPQARVAAGQARAEQAPLGSSAGPQACLWLSPFVLSCALYFLLSIPTSEPSCLAALVKCLPVLSLVLFLRAQPSGQGSGAPKQAALLCSAVGDACLIWHESAFLCGVAQPGAHQAPVSSGVGAFAMAHLLYLWDFGLTPLRLRLLLPVGLASAPYLVLLLLRLPPGMVLPLAGYGLLLAAMLWRGLARGGGAAWGALLFSLSDSILAWSTFVGPLPLDHLLVMGTYYAAQALLALSAAQGRSARPKAS</sequence>
<comment type="catalytic activity">
    <reaction evidence="17">
        <text>a 1-O-(1Z-alkenyl)-sn-glycero-3-phosphocholine + H2O = a 2,3-saturated aldehyde + sn-glycerol 3-phosphocholine</text>
        <dbReference type="Rhea" id="RHEA:22544"/>
        <dbReference type="ChEBI" id="CHEBI:15377"/>
        <dbReference type="ChEBI" id="CHEBI:16870"/>
        <dbReference type="ChEBI" id="CHEBI:73359"/>
        <dbReference type="ChEBI" id="CHEBI:77287"/>
        <dbReference type="EC" id="3.3.2.2"/>
    </reaction>
</comment>
<evidence type="ECO:0000256" key="10">
    <source>
        <dbReference type="ARBA" id="ARBA00023098"/>
    </source>
</evidence>
<dbReference type="PANTHER" id="PTHR31885:SF7">
    <property type="entry name" value="LYSOPLASMALOGENASE"/>
    <property type="match status" value="1"/>
</dbReference>
<keyword evidence="11 18" id="KW-0472">Membrane</keyword>
<keyword evidence="8" id="KW-0256">Endoplasmic reticulum</keyword>
<dbReference type="EC" id="3.3.2.2" evidence="12"/>
<evidence type="ECO:0000256" key="4">
    <source>
        <dbReference type="ARBA" id="ARBA00011738"/>
    </source>
</evidence>
<keyword evidence="20" id="KW-1185">Reference proteome</keyword>
<evidence type="ECO:0000256" key="7">
    <source>
        <dbReference type="ARBA" id="ARBA00022801"/>
    </source>
</evidence>
<evidence type="ECO:0000256" key="3">
    <source>
        <dbReference type="ARBA" id="ARBA00007375"/>
    </source>
</evidence>
<dbReference type="EMBL" id="JAGFMF010011562">
    <property type="protein sequence ID" value="KAG8520590.1"/>
    <property type="molecule type" value="Genomic_DNA"/>
</dbReference>
<dbReference type="GO" id="GO:0006629">
    <property type="term" value="P:lipid metabolic process"/>
    <property type="evidence" value="ECO:0007669"/>
    <property type="project" value="UniProtKB-KW"/>
</dbReference>
<evidence type="ECO:0000313" key="20">
    <source>
        <dbReference type="Proteomes" id="UP000700334"/>
    </source>
</evidence>
<evidence type="ECO:0000256" key="2">
    <source>
        <dbReference type="ARBA" id="ARBA00004496"/>
    </source>
</evidence>
<evidence type="ECO:0000256" key="13">
    <source>
        <dbReference type="ARBA" id="ARBA00037660"/>
    </source>
</evidence>
<dbReference type="InterPro" id="IPR012506">
    <property type="entry name" value="TMEM86B-like"/>
</dbReference>
<comment type="caution">
    <text evidence="19">The sequence shown here is derived from an EMBL/GenBank/DDBJ whole genome shotgun (WGS) entry which is preliminary data.</text>
</comment>
<evidence type="ECO:0000256" key="6">
    <source>
        <dbReference type="ARBA" id="ARBA00022692"/>
    </source>
</evidence>
<evidence type="ECO:0000256" key="5">
    <source>
        <dbReference type="ARBA" id="ARBA00022490"/>
    </source>
</evidence>
<organism evidence="19 20">
    <name type="scientific">Galemys pyrenaicus</name>
    <name type="common">Iberian desman</name>
    <name type="synonym">Pyrenean desman</name>
    <dbReference type="NCBI Taxonomy" id="202257"/>
    <lineage>
        <taxon>Eukaryota</taxon>
        <taxon>Metazoa</taxon>
        <taxon>Chordata</taxon>
        <taxon>Craniata</taxon>
        <taxon>Vertebrata</taxon>
        <taxon>Euteleostomi</taxon>
        <taxon>Mammalia</taxon>
        <taxon>Eutheria</taxon>
        <taxon>Laurasiatheria</taxon>
        <taxon>Eulipotyphla</taxon>
        <taxon>Talpidae</taxon>
        <taxon>Galemys</taxon>
    </lineage>
</organism>
<accession>A0A8J6ALS1</accession>
<feature type="transmembrane region" description="Helical" evidence="18">
    <location>
        <begin position="220"/>
        <end position="240"/>
    </location>
</feature>
<dbReference type="Proteomes" id="UP000700334">
    <property type="component" value="Unassembled WGS sequence"/>
</dbReference>
<dbReference type="AlphaFoldDB" id="A0A8J6ALS1"/>
<reference evidence="19" key="1">
    <citation type="journal article" date="2021" name="Evol. Appl.">
        <title>The genome of the Pyrenean desman and the effects of bottlenecks and inbreeding on the genomic landscape of an endangered species.</title>
        <authorList>
            <person name="Escoda L."/>
            <person name="Castresana J."/>
        </authorList>
    </citation>
    <scope>NUCLEOTIDE SEQUENCE</scope>
    <source>
        <tissue evidence="19">Spleen</tissue>
    </source>
</reference>
<keyword evidence="9 18" id="KW-1133">Transmembrane helix</keyword>
<dbReference type="GO" id="GO:0005789">
    <property type="term" value="C:endoplasmic reticulum membrane"/>
    <property type="evidence" value="ECO:0007669"/>
    <property type="project" value="UniProtKB-SubCell"/>
</dbReference>
<evidence type="ECO:0000313" key="19">
    <source>
        <dbReference type="EMBL" id="KAG8520590.1"/>
    </source>
</evidence>
<evidence type="ECO:0000256" key="12">
    <source>
        <dbReference type="ARBA" id="ARBA00035673"/>
    </source>
</evidence>
<feature type="transmembrane region" description="Helical" evidence="18">
    <location>
        <begin position="246"/>
        <end position="265"/>
    </location>
</feature>
<protein>
    <recommendedName>
        <fullName evidence="14">Lysoplasmalogenase TMEM86B</fullName>
        <ecNumber evidence="12">3.3.2.2</ecNumber>
    </recommendedName>
    <alternativeName>
        <fullName evidence="15">Transmembrane protein 86B</fullName>
    </alternativeName>
</protein>
<proteinExistence type="inferred from homology"/>
<evidence type="ECO:0000256" key="1">
    <source>
        <dbReference type="ARBA" id="ARBA00004477"/>
    </source>
</evidence>
<feature type="transmembrane region" description="Helical" evidence="18">
    <location>
        <begin position="171"/>
        <end position="188"/>
    </location>
</feature>
<feature type="transmembrane region" description="Helical" evidence="18">
    <location>
        <begin position="194"/>
        <end position="213"/>
    </location>
</feature>
<comment type="subunit">
    <text evidence="4">Homodimer.</text>
</comment>
<name>A0A8J6ALS1_GALPY</name>
<evidence type="ECO:0000256" key="8">
    <source>
        <dbReference type="ARBA" id="ARBA00022824"/>
    </source>
</evidence>
<keyword evidence="6 18" id="KW-0812">Transmembrane</keyword>
<comment type="function">
    <text evidence="13">Catalyzes the hydrolysis of the vinyl ether bond of choline or ethanolamine lysoplasmalogens, forming fatty aldehyde and glycerophosphocholine or glycerophosphoethanolamine, respectively and is specific for the sn-2-deacylated (lyso) form of plasmalogen.</text>
</comment>
<comment type="catalytic activity">
    <reaction evidence="16">
        <text>a 1-O-(1Z-alkenyl)-sn-glycero-3-phosphoethanolamine + H2O = a 2,3-saturated aldehyde + sn-glycero-3-phosphoethanolamine</text>
        <dbReference type="Rhea" id="RHEA:16905"/>
        <dbReference type="ChEBI" id="CHEBI:15377"/>
        <dbReference type="ChEBI" id="CHEBI:73359"/>
        <dbReference type="ChEBI" id="CHEBI:77288"/>
        <dbReference type="ChEBI" id="CHEBI:143890"/>
        <dbReference type="EC" id="3.3.2.2"/>
    </reaction>
</comment>
<keyword evidence="5" id="KW-0963">Cytoplasm</keyword>
<keyword evidence="10" id="KW-0443">Lipid metabolism</keyword>
<evidence type="ECO:0000256" key="14">
    <source>
        <dbReference type="ARBA" id="ARBA00039876"/>
    </source>
</evidence>
<dbReference type="GO" id="GO:0047408">
    <property type="term" value="F:alkenylglycerophosphocholine hydrolase activity"/>
    <property type="evidence" value="ECO:0007669"/>
    <property type="project" value="UniProtKB-EC"/>
</dbReference>
<dbReference type="PANTHER" id="PTHR31885">
    <property type="entry name" value="GH04784P"/>
    <property type="match status" value="1"/>
</dbReference>
<comment type="subcellular location">
    <subcellularLocation>
        <location evidence="2">Cytoplasm</location>
    </subcellularLocation>
    <subcellularLocation>
        <location evidence="1">Endoplasmic reticulum membrane</location>
        <topology evidence="1">Multi-pass membrane protein</topology>
    </subcellularLocation>
</comment>
<evidence type="ECO:0000256" key="9">
    <source>
        <dbReference type="ARBA" id="ARBA00022989"/>
    </source>
</evidence>
<evidence type="ECO:0000256" key="16">
    <source>
        <dbReference type="ARBA" id="ARBA00049458"/>
    </source>
</evidence>
<gene>
    <name evidence="19" type="ORF">J0S82_007458</name>
</gene>
<evidence type="ECO:0000256" key="17">
    <source>
        <dbReference type="ARBA" id="ARBA00049560"/>
    </source>
</evidence>
<evidence type="ECO:0000256" key="11">
    <source>
        <dbReference type="ARBA" id="ARBA00023136"/>
    </source>
</evidence>
<comment type="similarity">
    <text evidence="3">Belongs to the TMEM86 family.</text>
</comment>